<evidence type="ECO:0000256" key="1">
    <source>
        <dbReference type="ARBA" id="ARBA00012513"/>
    </source>
</evidence>
<dbReference type="Gene3D" id="3.40.1000.10">
    <property type="entry name" value="Mog1/PsbP, alpha/beta/alpha sandwich"/>
    <property type="match status" value="1"/>
</dbReference>
<keyword evidence="5 11" id="KW-0418">Kinase</keyword>
<organism evidence="11 12">
    <name type="scientific">Dolichospermum circinale CS-537/01</name>
    <dbReference type="NCBI Taxonomy" id="3021739"/>
    <lineage>
        <taxon>Bacteria</taxon>
        <taxon>Bacillati</taxon>
        <taxon>Cyanobacteriota</taxon>
        <taxon>Cyanophyceae</taxon>
        <taxon>Nostocales</taxon>
        <taxon>Aphanizomenonaceae</taxon>
        <taxon>Dolichospermum</taxon>
        <taxon>Dolichospermum circinale</taxon>
    </lineage>
</organism>
<evidence type="ECO:0000256" key="6">
    <source>
        <dbReference type="ARBA" id="ARBA00022840"/>
    </source>
</evidence>
<evidence type="ECO:0000313" key="12">
    <source>
        <dbReference type="Proteomes" id="UP001212123"/>
    </source>
</evidence>
<proteinExistence type="predicted"/>
<dbReference type="InterPro" id="IPR000719">
    <property type="entry name" value="Prot_kinase_dom"/>
</dbReference>
<comment type="catalytic activity">
    <reaction evidence="7">
        <text>L-threonyl-[protein] + ATP = O-phospho-L-threonyl-[protein] + ADP + H(+)</text>
        <dbReference type="Rhea" id="RHEA:46608"/>
        <dbReference type="Rhea" id="RHEA-COMP:11060"/>
        <dbReference type="Rhea" id="RHEA-COMP:11605"/>
        <dbReference type="ChEBI" id="CHEBI:15378"/>
        <dbReference type="ChEBI" id="CHEBI:30013"/>
        <dbReference type="ChEBI" id="CHEBI:30616"/>
        <dbReference type="ChEBI" id="CHEBI:61977"/>
        <dbReference type="ChEBI" id="CHEBI:456216"/>
        <dbReference type="EC" id="2.7.11.1"/>
    </reaction>
</comment>
<evidence type="ECO:0000256" key="9">
    <source>
        <dbReference type="PROSITE-ProRule" id="PRU10141"/>
    </source>
</evidence>
<keyword evidence="3" id="KW-0808">Transferase</keyword>
<comment type="catalytic activity">
    <reaction evidence="8">
        <text>L-seryl-[protein] + ATP = O-phospho-L-seryl-[protein] + ADP + H(+)</text>
        <dbReference type="Rhea" id="RHEA:17989"/>
        <dbReference type="Rhea" id="RHEA-COMP:9863"/>
        <dbReference type="Rhea" id="RHEA-COMP:11604"/>
        <dbReference type="ChEBI" id="CHEBI:15378"/>
        <dbReference type="ChEBI" id="CHEBI:29999"/>
        <dbReference type="ChEBI" id="CHEBI:30616"/>
        <dbReference type="ChEBI" id="CHEBI:83421"/>
        <dbReference type="ChEBI" id="CHEBI:456216"/>
        <dbReference type="EC" id="2.7.11.1"/>
    </reaction>
</comment>
<dbReference type="GO" id="GO:0016301">
    <property type="term" value="F:kinase activity"/>
    <property type="evidence" value="ECO:0007669"/>
    <property type="project" value="UniProtKB-KW"/>
</dbReference>
<dbReference type="PROSITE" id="PS50011">
    <property type="entry name" value="PROTEIN_KINASE_DOM"/>
    <property type="match status" value="1"/>
</dbReference>
<dbReference type="EMBL" id="JAQMTU010000083">
    <property type="protein sequence ID" value="MDB9487686.1"/>
    <property type="molecule type" value="Genomic_DNA"/>
</dbReference>
<feature type="domain" description="Protein kinase" evidence="10">
    <location>
        <begin position="46"/>
        <end position="331"/>
    </location>
</feature>
<evidence type="ECO:0000256" key="7">
    <source>
        <dbReference type="ARBA" id="ARBA00047899"/>
    </source>
</evidence>
<evidence type="ECO:0000313" key="11">
    <source>
        <dbReference type="EMBL" id="MDB9487686.1"/>
    </source>
</evidence>
<dbReference type="SMART" id="SM00220">
    <property type="entry name" value="S_TKc"/>
    <property type="match status" value="1"/>
</dbReference>
<evidence type="ECO:0000256" key="8">
    <source>
        <dbReference type="ARBA" id="ARBA00048679"/>
    </source>
</evidence>
<dbReference type="InterPro" id="IPR017441">
    <property type="entry name" value="Protein_kinase_ATP_BS"/>
</dbReference>
<dbReference type="PANTHER" id="PTHR24363">
    <property type="entry name" value="SERINE/THREONINE PROTEIN KINASE"/>
    <property type="match status" value="1"/>
</dbReference>
<protein>
    <recommendedName>
        <fullName evidence="1">non-specific serine/threonine protein kinase</fullName>
        <ecNumber evidence="1">2.7.11.1</ecNumber>
    </recommendedName>
</protein>
<gene>
    <name evidence="11" type="ORF">PN492_14210</name>
</gene>
<dbReference type="NCBIfam" id="NF045510">
    <property type="entry name" value="4Cys_prefix_kin"/>
    <property type="match status" value="1"/>
</dbReference>
<evidence type="ECO:0000259" key="10">
    <source>
        <dbReference type="PROSITE" id="PS50011"/>
    </source>
</evidence>
<keyword evidence="2" id="KW-0723">Serine/threonine-protein kinase</keyword>
<dbReference type="CDD" id="cd14014">
    <property type="entry name" value="STKc_PknB_like"/>
    <property type="match status" value="1"/>
</dbReference>
<feature type="binding site" evidence="9">
    <location>
        <position position="77"/>
    </location>
    <ligand>
        <name>ATP</name>
        <dbReference type="ChEBI" id="CHEBI:30616"/>
    </ligand>
</feature>
<dbReference type="Proteomes" id="UP001212123">
    <property type="component" value="Unassembled WGS sequence"/>
</dbReference>
<dbReference type="InterPro" id="IPR011009">
    <property type="entry name" value="Kinase-like_dom_sf"/>
</dbReference>
<dbReference type="RefSeq" id="WP_271805781.1">
    <property type="nucleotide sequence ID" value="NZ_JAQMTU010000083.1"/>
</dbReference>
<comment type="caution">
    <text evidence="11">The sequence shown here is derived from an EMBL/GenBank/DDBJ whole genome shotgun (WGS) entry which is preliminary data.</text>
</comment>
<evidence type="ECO:0000256" key="5">
    <source>
        <dbReference type="ARBA" id="ARBA00022777"/>
    </source>
</evidence>
<dbReference type="EC" id="2.7.11.1" evidence="1"/>
<evidence type="ECO:0000256" key="3">
    <source>
        <dbReference type="ARBA" id="ARBA00022679"/>
    </source>
</evidence>
<name>A0ABT5A6W0_9CYAN</name>
<keyword evidence="4 9" id="KW-0547">Nucleotide-binding</keyword>
<dbReference type="Gene3D" id="1.10.510.10">
    <property type="entry name" value="Transferase(Phosphotransferase) domain 1"/>
    <property type="match status" value="1"/>
</dbReference>
<keyword evidence="12" id="KW-1185">Reference proteome</keyword>
<keyword evidence="6 9" id="KW-0067">ATP-binding</keyword>
<dbReference type="PROSITE" id="PS00107">
    <property type="entry name" value="PROTEIN_KINASE_ATP"/>
    <property type="match status" value="1"/>
</dbReference>
<dbReference type="Pfam" id="PF00069">
    <property type="entry name" value="Pkinase"/>
    <property type="match status" value="1"/>
</dbReference>
<accession>A0ABT5A6W0</accession>
<dbReference type="PANTHER" id="PTHR24363:SF0">
    <property type="entry name" value="SERINE_THREONINE KINASE LIKE DOMAIN CONTAINING 1"/>
    <property type="match status" value="1"/>
</dbReference>
<reference evidence="11 12" key="1">
    <citation type="submission" date="2023-01" db="EMBL/GenBank/DDBJ databases">
        <title>Genomes from the Australian National Cyanobacteria Reference Collection.</title>
        <authorList>
            <person name="Willis A."/>
            <person name="Lee E.M.F."/>
        </authorList>
    </citation>
    <scope>NUCLEOTIDE SEQUENCE [LARGE SCALE GENOMIC DNA]</scope>
    <source>
        <strain evidence="11 12">CS-537/01</strain>
    </source>
</reference>
<evidence type="ECO:0000256" key="4">
    <source>
        <dbReference type="ARBA" id="ARBA00022741"/>
    </source>
</evidence>
<dbReference type="SUPFAM" id="SSF56112">
    <property type="entry name" value="Protein kinase-like (PK-like)"/>
    <property type="match status" value="1"/>
</dbReference>
<evidence type="ECO:0000256" key="2">
    <source>
        <dbReference type="ARBA" id="ARBA00022527"/>
    </source>
</evidence>
<sequence>MYYCTRPHCPSPENRFPDSPDSHAKSGIFCQACGMPLILRGKRGHYQTIKPVGKGGFGAAFQAIDLDSVNQRQCVIKRLNIKIDEIREEYKNPEIVDKIVEGIKAAFDREAQVLEFLGDNSGNIPTLYDYFSFTAPAFGQQEELEFKYLVQQYIEGENLSQELRRKGRFSETEILNFLKQILPVLQFIHEQNSIHRDIKPSNIVRETATQRLFLIDFGAVKQVVSGETNMKKSVPFFTKVYASPEQRPEEGRIGEIYPSSDLYSLAVTCLELLTATTPVDYLNNNYQNWRQQASKIISPSLANILDKMLKVNPRHRFQSAAEVMTAVNEYRITTPRTEPPTIIDKQFKTFIDKKLKTLQPLLIKSVFLIIPIIAGVIGVNSYLQSSTKVVEVVEVVEYAKSGIKFKYPKNWQETPAIDKLTRIIPKNMISSFLTPEFFITIDELFHSETLADYTKFSIGQIEALGQNAKIIKSGQIQLGETQGYQVVYEFRDNIHKVNFQEMQVWIVNDKKAYILTYRAEDKSYPEFAKTVEDTIIKSFRLEKSTSEKPTSPIW</sequence>
<dbReference type="Pfam" id="PF18933">
    <property type="entry name" value="PsbP_2"/>
    <property type="match status" value="1"/>
</dbReference>